<dbReference type="RefSeq" id="WP_270056968.1">
    <property type="nucleotide sequence ID" value="NZ_CP115149.1"/>
</dbReference>
<accession>A0ABY7M7D8</accession>
<dbReference type="InterPro" id="IPR023210">
    <property type="entry name" value="NADP_OxRdtase_dom"/>
</dbReference>
<name>A0ABY7M7D8_9CHLR</name>
<dbReference type="InterPro" id="IPR020471">
    <property type="entry name" value="AKR"/>
</dbReference>
<dbReference type="CDD" id="cd19100">
    <property type="entry name" value="AKR_unchar"/>
    <property type="match status" value="1"/>
</dbReference>
<evidence type="ECO:0000313" key="2">
    <source>
        <dbReference type="EMBL" id="WBL36444.1"/>
    </source>
</evidence>
<reference evidence="2 3" key="1">
    <citation type="journal article" date="2023" name="ISME J.">
        <title>Thermophilic Dehalococcoidia with unusual traits shed light on an unexpected past.</title>
        <authorList>
            <person name="Palmer M."/>
            <person name="Covington J.K."/>
            <person name="Zhou E.M."/>
            <person name="Thomas S.C."/>
            <person name="Habib N."/>
            <person name="Seymour C.O."/>
            <person name="Lai D."/>
            <person name="Johnston J."/>
            <person name="Hashimi A."/>
            <person name="Jiao J.Y."/>
            <person name="Muok A.R."/>
            <person name="Liu L."/>
            <person name="Xian W.D."/>
            <person name="Zhi X.Y."/>
            <person name="Li M.M."/>
            <person name="Silva L.P."/>
            <person name="Bowen B.P."/>
            <person name="Louie K."/>
            <person name="Briegel A."/>
            <person name="Pett-Ridge J."/>
            <person name="Weber P.K."/>
            <person name="Tocheva E.I."/>
            <person name="Woyke T."/>
            <person name="Northen T.R."/>
            <person name="Mayali X."/>
            <person name="Li W.J."/>
            <person name="Hedlund B.P."/>
        </authorList>
    </citation>
    <scope>NUCLEOTIDE SEQUENCE [LARGE SCALE GENOMIC DNA]</scope>
    <source>
        <strain evidence="2 3">YIM 72310</strain>
    </source>
</reference>
<dbReference type="PRINTS" id="PR00069">
    <property type="entry name" value="ALDKETRDTASE"/>
</dbReference>
<dbReference type="PANTHER" id="PTHR43312">
    <property type="entry name" value="D-THREO-ALDOSE 1-DEHYDROGENASE"/>
    <property type="match status" value="1"/>
</dbReference>
<dbReference type="SUPFAM" id="SSF51430">
    <property type="entry name" value="NAD(P)-linked oxidoreductase"/>
    <property type="match status" value="1"/>
</dbReference>
<dbReference type="InterPro" id="IPR036812">
    <property type="entry name" value="NAD(P)_OxRdtase_dom_sf"/>
</dbReference>
<protein>
    <submittedName>
        <fullName evidence="2">Aldo/keto reductase</fullName>
    </submittedName>
</protein>
<feature type="domain" description="NADP-dependent oxidoreductase" evidence="1">
    <location>
        <begin position="18"/>
        <end position="265"/>
    </location>
</feature>
<keyword evidence="3" id="KW-1185">Reference proteome</keyword>
<dbReference type="EMBL" id="CP115149">
    <property type="protein sequence ID" value="WBL36444.1"/>
    <property type="molecule type" value="Genomic_DNA"/>
</dbReference>
<evidence type="ECO:0000313" key="3">
    <source>
        <dbReference type="Proteomes" id="UP001212803"/>
    </source>
</evidence>
<dbReference type="InterPro" id="IPR053135">
    <property type="entry name" value="AKR2_Oxidoreductase"/>
</dbReference>
<dbReference type="Proteomes" id="UP001212803">
    <property type="component" value="Chromosome"/>
</dbReference>
<gene>
    <name evidence="2" type="ORF">O0235_02430</name>
</gene>
<dbReference type="Gene3D" id="3.20.20.100">
    <property type="entry name" value="NADP-dependent oxidoreductase domain"/>
    <property type="match status" value="1"/>
</dbReference>
<dbReference type="Pfam" id="PF00248">
    <property type="entry name" value="Aldo_ket_red"/>
    <property type="match status" value="1"/>
</dbReference>
<organism evidence="2 3">
    <name type="scientific">Tepidiforma flava</name>
    <dbReference type="NCBI Taxonomy" id="3004094"/>
    <lineage>
        <taxon>Bacteria</taxon>
        <taxon>Bacillati</taxon>
        <taxon>Chloroflexota</taxon>
        <taxon>Tepidiformia</taxon>
        <taxon>Tepidiformales</taxon>
        <taxon>Tepidiformaceae</taxon>
        <taxon>Tepidiforma</taxon>
    </lineage>
</organism>
<dbReference type="PANTHER" id="PTHR43312:SF1">
    <property type="entry name" value="NADP-DEPENDENT OXIDOREDUCTASE DOMAIN-CONTAINING PROTEIN"/>
    <property type="match status" value="1"/>
</dbReference>
<sequence length="273" mass="28918">MLIPSRPFGSTGLDLPILGLGAMDTPHSPDAFATVAAAIDLGIRLIDTARDYEGSEHLLGRVVREHGAPGVLFASKTFRRTASSAQYDIDRSLQVLGLATIGLYHLHDVSTPEAWAQVTGPGGALEGLRAAQERGAIRFIGISTHSLEVGRLAVESGAFDAVMLEYSAFYPESRPLLDLAGERGVAVIVMRPLGGSGRTSAIRGRLARGQAGILAPENLLRYVWSHPAVSVAIPGARHPDRVRANVAAAEAFSPLSPGEQRELEAAAARLYDD</sequence>
<proteinExistence type="predicted"/>
<evidence type="ECO:0000259" key="1">
    <source>
        <dbReference type="Pfam" id="PF00248"/>
    </source>
</evidence>